<dbReference type="Pfam" id="PF14571">
    <property type="entry name" value="Di19_C"/>
    <property type="match status" value="1"/>
</dbReference>
<evidence type="ECO:0000313" key="5">
    <source>
        <dbReference type="Proteomes" id="UP001652660"/>
    </source>
</evidence>
<organism evidence="5 6">
    <name type="scientific">Coffea arabica</name>
    <name type="common">Arabian coffee</name>
    <dbReference type="NCBI Taxonomy" id="13443"/>
    <lineage>
        <taxon>Eukaryota</taxon>
        <taxon>Viridiplantae</taxon>
        <taxon>Streptophyta</taxon>
        <taxon>Embryophyta</taxon>
        <taxon>Tracheophyta</taxon>
        <taxon>Spermatophyta</taxon>
        <taxon>Magnoliopsida</taxon>
        <taxon>eudicotyledons</taxon>
        <taxon>Gunneridae</taxon>
        <taxon>Pentapetalae</taxon>
        <taxon>asterids</taxon>
        <taxon>lamiids</taxon>
        <taxon>Gentianales</taxon>
        <taxon>Rubiaceae</taxon>
        <taxon>Ixoroideae</taxon>
        <taxon>Gardenieae complex</taxon>
        <taxon>Bertiereae - Coffeeae clade</taxon>
        <taxon>Coffeeae</taxon>
        <taxon>Coffea</taxon>
    </lineage>
</organism>
<feature type="domain" description="Di19 C-terminal" evidence="4">
    <location>
        <begin position="143"/>
        <end position="239"/>
    </location>
</feature>
<dbReference type="RefSeq" id="XP_071921752.1">
    <property type="nucleotide sequence ID" value="XM_072065651.1"/>
</dbReference>
<accession>A0ABM4VQD5</accession>
<feature type="region of interest" description="Disordered" evidence="2">
    <location>
        <begin position="199"/>
        <end position="218"/>
    </location>
</feature>
<reference evidence="6" key="2">
    <citation type="submission" date="2025-08" db="UniProtKB">
        <authorList>
            <consortium name="RefSeq"/>
        </authorList>
    </citation>
    <scope>IDENTIFICATION</scope>
    <source>
        <tissue evidence="6">Leaves</tissue>
    </source>
</reference>
<dbReference type="InterPro" id="IPR027935">
    <property type="entry name" value="Di19_C"/>
</dbReference>
<feature type="domain" description="Di19 zinc-binding" evidence="3">
    <location>
        <begin position="73"/>
        <end position="122"/>
    </location>
</feature>
<evidence type="ECO:0000256" key="2">
    <source>
        <dbReference type="SAM" id="MobiDB-lite"/>
    </source>
</evidence>
<dbReference type="GeneID" id="113718425"/>
<sequence>MADLDQDWEIRISTSSSSSKKGTAACLPPPEVINVGADSYIDVEEEEEEEDAEEYDDDVDDDDTGSDEKLGLACPFCSEDFDVLELYCHVDVVHHKEARAQICPVCVSKVETNMAVHLITQHETILKILCKKKFRNGGSHPALSSLKKELWDEHLHSPPKGSRVSSSSAVESDSLLLPFLYNPQPEIVIPLIEGSSLGSDSPDSNLESSGNVNLSALPDKDEEKAQRCEFIRGLLVSTILGDQL</sequence>
<feature type="region of interest" description="Disordered" evidence="2">
    <location>
        <begin position="1"/>
        <end position="65"/>
    </location>
</feature>
<evidence type="ECO:0000313" key="6">
    <source>
        <dbReference type="RefSeq" id="XP_071921752.1"/>
    </source>
</evidence>
<evidence type="ECO:0000259" key="3">
    <source>
        <dbReference type="Pfam" id="PF05605"/>
    </source>
</evidence>
<evidence type="ECO:0000256" key="1">
    <source>
        <dbReference type="ARBA" id="ARBA00007109"/>
    </source>
</evidence>
<dbReference type="Pfam" id="PF05605">
    <property type="entry name" value="zf-Di19"/>
    <property type="match status" value="1"/>
</dbReference>
<name>A0ABM4VQD5_COFAR</name>
<dbReference type="PANTHER" id="PTHR31875:SF37">
    <property type="entry name" value="PROTEIN DEHYDRATION-INDUCED 19 HOMOLOG 4-LIKE ISOFORM X1"/>
    <property type="match status" value="1"/>
</dbReference>
<feature type="compositionally biased region" description="Acidic residues" evidence="2">
    <location>
        <begin position="41"/>
        <end position="65"/>
    </location>
</feature>
<dbReference type="PANTHER" id="PTHR31875">
    <property type="entry name" value="PROTEIN DEHYDRATION-INDUCED 19"/>
    <property type="match status" value="1"/>
</dbReference>
<proteinExistence type="inferred from homology"/>
<comment type="similarity">
    <text evidence="1">Belongs to the Di19 family.</text>
</comment>
<dbReference type="InterPro" id="IPR008598">
    <property type="entry name" value="Di19_Zn-bd"/>
</dbReference>
<feature type="compositionally biased region" description="Polar residues" evidence="2">
    <location>
        <begin position="199"/>
        <end position="214"/>
    </location>
</feature>
<evidence type="ECO:0000259" key="4">
    <source>
        <dbReference type="Pfam" id="PF14571"/>
    </source>
</evidence>
<dbReference type="Proteomes" id="UP001652660">
    <property type="component" value="Chromosome 1e"/>
</dbReference>
<keyword evidence="5" id="KW-1185">Reference proteome</keyword>
<dbReference type="InterPro" id="IPR033347">
    <property type="entry name" value="Di19"/>
</dbReference>
<protein>
    <submittedName>
        <fullName evidence="6">Protein DEHYDRATION-INDUCED 19 homolog 7-like isoform X1</fullName>
    </submittedName>
</protein>
<gene>
    <name evidence="6" type="primary">LOC113718425</name>
</gene>
<reference evidence="5" key="1">
    <citation type="journal article" date="2025" name="Foods">
        <title>Unveiling the Microbial Signatures of Arabica Coffee Cherries: Insights into Ripeness Specific Diversity, Functional Traits, and Implications for Quality and Safety.</title>
        <authorList>
            <consortium name="RefSeq"/>
            <person name="Tenea G.N."/>
            <person name="Cifuentes V."/>
            <person name="Reyes P."/>
            <person name="Cevallos-Vallejos M."/>
        </authorList>
    </citation>
    <scope>NUCLEOTIDE SEQUENCE [LARGE SCALE GENOMIC DNA]</scope>
</reference>